<dbReference type="Proteomes" id="UP000198233">
    <property type="component" value="Chromosome"/>
</dbReference>
<reference evidence="9 11" key="1">
    <citation type="submission" date="2017-06" db="EMBL/GenBank/DDBJ databases">
        <title>Complete genome sequence of Shewanella marisflavi EP1 associated with anaerobic 2,4-dinitrotoluene reduction and salt tolerance.</title>
        <authorList>
            <person name="Huang J."/>
        </authorList>
    </citation>
    <scope>NUCLEOTIDE SEQUENCE [LARGE SCALE GENOMIC DNA]</scope>
    <source>
        <strain evidence="9 11">EP1</strain>
    </source>
</reference>
<evidence type="ECO:0000256" key="5">
    <source>
        <dbReference type="ARBA" id="ARBA00022691"/>
    </source>
</evidence>
<dbReference type="InterPro" id="IPR007848">
    <property type="entry name" value="Small_mtfrase_dom"/>
</dbReference>
<dbReference type="InterPro" id="IPR023543">
    <property type="entry name" value="rRNA_ssu_MeTfrase_C"/>
</dbReference>
<proteinExistence type="inferred from homology"/>
<evidence type="ECO:0000313" key="10">
    <source>
        <dbReference type="EMBL" id="QDF77287.1"/>
    </source>
</evidence>
<dbReference type="PANTHER" id="PTHR47816:SF4">
    <property type="entry name" value="RIBOSOMAL RNA SMALL SUBUNIT METHYLTRANSFERASE C"/>
    <property type="match status" value="1"/>
</dbReference>
<accession>A0AAC9XQ67</accession>
<dbReference type="InterPro" id="IPR002052">
    <property type="entry name" value="DNA_methylase_N6_adenine_CS"/>
</dbReference>
<evidence type="ECO:0000256" key="6">
    <source>
        <dbReference type="HAMAP-Rule" id="MF_01862"/>
    </source>
</evidence>
<dbReference type="InterPro" id="IPR013675">
    <property type="entry name" value="Mtase_sm_N"/>
</dbReference>
<feature type="domain" description="Methyltransferase small" evidence="7">
    <location>
        <begin position="172"/>
        <end position="337"/>
    </location>
</feature>
<evidence type="ECO:0000313" key="9">
    <source>
        <dbReference type="EMBL" id="ASJ98710.1"/>
    </source>
</evidence>
<comment type="subunit">
    <text evidence="6">Monomer.</text>
</comment>
<dbReference type="Pfam" id="PF08468">
    <property type="entry name" value="MTS_N"/>
    <property type="match status" value="1"/>
</dbReference>
<dbReference type="RefSeq" id="WP_033537998.1">
    <property type="nucleotide sequence ID" value="NZ_CP022272.1"/>
</dbReference>
<keyword evidence="3 6" id="KW-0489">Methyltransferase</keyword>
<organism evidence="9 11">
    <name type="scientific">Shewanella marisflavi</name>
    <dbReference type="NCBI Taxonomy" id="260364"/>
    <lineage>
        <taxon>Bacteria</taxon>
        <taxon>Pseudomonadati</taxon>
        <taxon>Pseudomonadota</taxon>
        <taxon>Gammaproteobacteria</taxon>
        <taxon>Alteromonadales</taxon>
        <taxon>Shewanellaceae</taxon>
        <taxon>Shewanella</taxon>
    </lineage>
</organism>
<comment type="similarity">
    <text evidence="6">Belongs to the methyltransferase superfamily. RsmC family.</text>
</comment>
<gene>
    <name evidence="6" type="primary">rsmC</name>
    <name evidence="9" type="ORF">CFF01_16005</name>
    <name evidence="10" type="ORF">FGA12_15995</name>
</gene>
<evidence type="ECO:0000256" key="1">
    <source>
        <dbReference type="ARBA" id="ARBA00022490"/>
    </source>
</evidence>
<dbReference type="GO" id="GO:0052914">
    <property type="term" value="F:16S rRNA (guanine(1207)-N(2))-methyltransferase activity"/>
    <property type="evidence" value="ECO:0007669"/>
    <property type="project" value="UniProtKB-EC"/>
</dbReference>
<protein>
    <recommendedName>
        <fullName evidence="6">Ribosomal RNA small subunit methyltransferase C</fullName>
        <ecNumber evidence="6">2.1.1.172</ecNumber>
    </recommendedName>
    <alternativeName>
        <fullName evidence="6">16S rRNA m2G1207 methyltransferase</fullName>
    </alternativeName>
    <alternativeName>
        <fullName evidence="6">rRNA (guanine-N(2)-)-methyltransferase RsmC</fullName>
    </alternativeName>
</protein>
<dbReference type="KEGG" id="smav:CFF01_16005"/>
<reference evidence="10 12" key="2">
    <citation type="submission" date="2019-06" db="EMBL/GenBank/DDBJ databases">
        <title>Complete genome of Shewanella marisflavi ECSMB14101, a mussel settlement-inducing bacterium isolated from East China Sea.</title>
        <authorList>
            <person name="Yang J."/>
            <person name="Liang X."/>
            <person name="Chang R."/>
            <person name="Peng L."/>
        </authorList>
    </citation>
    <scope>NUCLEOTIDE SEQUENCE [LARGE SCALE GENOMIC DNA]</scope>
    <source>
        <strain evidence="10 12">ECSMB14101</strain>
    </source>
</reference>
<comment type="function">
    <text evidence="6">Specifically methylates the guanine in position 1207 of 16S rRNA in the 30S particle.</text>
</comment>
<dbReference type="EMBL" id="CP041153">
    <property type="protein sequence ID" value="QDF77287.1"/>
    <property type="molecule type" value="Genomic_DNA"/>
</dbReference>
<dbReference type="PROSITE" id="PS00092">
    <property type="entry name" value="N6_MTASE"/>
    <property type="match status" value="1"/>
</dbReference>
<dbReference type="InterPro" id="IPR029063">
    <property type="entry name" value="SAM-dependent_MTases_sf"/>
</dbReference>
<dbReference type="Pfam" id="PF05175">
    <property type="entry name" value="MTS"/>
    <property type="match status" value="1"/>
</dbReference>
<dbReference type="EMBL" id="CP022272">
    <property type="protein sequence ID" value="ASJ98710.1"/>
    <property type="molecule type" value="Genomic_DNA"/>
</dbReference>
<evidence type="ECO:0000259" key="8">
    <source>
        <dbReference type="Pfam" id="PF08468"/>
    </source>
</evidence>
<dbReference type="AlphaFoldDB" id="A0AAC9XQ67"/>
<keyword evidence="4 6" id="KW-0808">Transferase</keyword>
<name>A0AAC9XQ67_9GAMM</name>
<dbReference type="Gene3D" id="3.40.50.150">
    <property type="entry name" value="Vaccinia Virus protein VP39"/>
    <property type="match status" value="2"/>
</dbReference>
<evidence type="ECO:0000256" key="2">
    <source>
        <dbReference type="ARBA" id="ARBA00022552"/>
    </source>
</evidence>
<keyword evidence="5 6" id="KW-0949">S-adenosyl-L-methionine</keyword>
<evidence type="ECO:0000256" key="4">
    <source>
        <dbReference type="ARBA" id="ARBA00022679"/>
    </source>
</evidence>
<dbReference type="EC" id="2.1.1.172" evidence="6"/>
<evidence type="ECO:0000256" key="3">
    <source>
        <dbReference type="ARBA" id="ARBA00022603"/>
    </source>
</evidence>
<keyword evidence="2 6" id="KW-0698">rRNA processing</keyword>
<comment type="catalytic activity">
    <reaction evidence="6">
        <text>guanosine(1207) in 16S rRNA + S-adenosyl-L-methionine = N(2)-methylguanosine(1207) in 16S rRNA + S-adenosyl-L-homocysteine + H(+)</text>
        <dbReference type="Rhea" id="RHEA:42736"/>
        <dbReference type="Rhea" id="RHEA-COMP:10213"/>
        <dbReference type="Rhea" id="RHEA-COMP:10214"/>
        <dbReference type="ChEBI" id="CHEBI:15378"/>
        <dbReference type="ChEBI" id="CHEBI:57856"/>
        <dbReference type="ChEBI" id="CHEBI:59789"/>
        <dbReference type="ChEBI" id="CHEBI:74269"/>
        <dbReference type="ChEBI" id="CHEBI:74481"/>
        <dbReference type="EC" id="2.1.1.172"/>
    </reaction>
</comment>
<dbReference type="InterPro" id="IPR046977">
    <property type="entry name" value="RsmC/RlmG"/>
</dbReference>
<keyword evidence="1 6" id="KW-0963">Cytoplasm</keyword>
<sequence length="342" mass="37690">MLSNPSQVVLRNIELFESKNVLLINHECDLLATALLETADKVTTLALDFNHYQQVKGHENARLSCHFGHQLPKEQVFDAVVLFYPKSKSLAPYLLNLAANHLQPGGDLIIVGEKKGGIRSITKQLPDYFEPGIKRDNARHCMLYTSSLQTAAPAISLNDWVKRYTLVTPQGELTICNLVGVFSEKRLDEGTELLLQHLPALKGRVLDFGCGAGVITAALLKANPTLKLECVDINAMALASCELTLKANDMQAKVYASDGLAQTQGKFDAIISNPPFHDGLDSTTEIATRFVQESEAQLNIGGVWQIVANRHLPYADTIAKFFNEVNVTAENNRYKVYANQKA</sequence>
<evidence type="ECO:0000313" key="11">
    <source>
        <dbReference type="Proteomes" id="UP000198233"/>
    </source>
</evidence>
<dbReference type="HAMAP" id="MF_01862">
    <property type="entry name" value="16SrRNA_methyltr_C"/>
    <property type="match status" value="1"/>
</dbReference>
<feature type="domain" description="Methyltransferase small N-terminal" evidence="8">
    <location>
        <begin position="6"/>
        <end position="164"/>
    </location>
</feature>
<evidence type="ECO:0000259" key="7">
    <source>
        <dbReference type="Pfam" id="PF05175"/>
    </source>
</evidence>
<dbReference type="Proteomes" id="UP000318758">
    <property type="component" value="Chromosome"/>
</dbReference>
<keyword evidence="12" id="KW-1185">Reference proteome</keyword>
<dbReference type="GO" id="GO:0003676">
    <property type="term" value="F:nucleic acid binding"/>
    <property type="evidence" value="ECO:0007669"/>
    <property type="project" value="InterPro"/>
</dbReference>
<dbReference type="GO" id="GO:0005737">
    <property type="term" value="C:cytoplasm"/>
    <property type="evidence" value="ECO:0007669"/>
    <property type="project" value="UniProtKB-SubCell"/>
</dbReference>
<evidence type="ECO:0000313" key="12">
    <source>
        <dbReference type="Proteomes" id="UP000318758"/>
    </source>
</evidence>
<comment type="subcellular location">
    <subcellularLocation>
        <location evidence="6">Cytoplasm</location>
    </subcellularLocation>
</comment>
<dbReference type="CDD" id="cd02440">
    <property type="entry name" value="AdoMet_MTases"/>
    <property type="match status" value="1"/>
</dbReference>
<dbReference type="SUPFAM" id="SSF53335">
    <property type="entry name" value="S-adenosyl-L-methionine-dependent methyltransferases"/>
    <property type="match status" value="2"/>
</dbReference>
<dbReference type="PANTHER" id="PTHR47816">
    <property type="entry name" value="RIBOSOMAL RNA SMALL SUBUNIT METHYLTRANSFERASE C"/>
    <property type="match status" value="1"/>
</dbReference>